<dbReference type="GO" id="GO:0004497">
    <property type="term" value="F:monooxygenase activity"/>
    <property type="evidence" value="ECO:0007669"/>
    <property type="project" value="InterPro"/>
</dbReference>
<evidence type="ECO:0000313" key="2">
    <source>
        <dbReference type="Proteomes" id="UP000657918"/>
    </source>
</evidence>
<name>A0A835JCR2_9ROSI</name>
<dbReference type="GO" id="GO:0020037">
    <property type="term" value="F:heme binding"/>
    <property type="evidence" value="ECO:0007669"/>
    <property type="project" value="InterPro"/>
</dbReference>
<reference evidence="1 2" key="1">
    <citation type="submission" date="2020-10" db="EMBL/GenBank/DDBJ databases">
        <title>Plant Genome Project.</title>
        <authorList>
            <person name="Zhang R.-G."/>
        </authorList>
    </citation>
    <scope>NUCLEOTIDE SEQUENCE [LARGE SCALE GENOMIC DNA]</scope>
    <source>
        <strain evidence="1">FAFU-HL-1</strain>
        <tissue evidence="1">Leaf</tissue>
    </source>
</reference>
<keyword evidence="2" id="KW-1185">Reference proteome</keyword>
<accession>A0A835JCR2</accession>
<evidence type="ECO:0000313" key="1">
    <source>
        <dbReference type="EMBL" id="KAF9666986.1"/>
    </source>
</evidence>
<evidence type="ECO:0008006" key="3">
    <source>
        <dbReference type="Google" id="ProtNLM"/>
    </source>
</evidence>
<dbReference type="Gene3D" id="1.10.630.10">
    <property type="entry name" value="Cytochrome P450"/>
    <property type="match status" value="1"/>
</dbReference>
<dbReference type="EMBL" id="JADGMS010000016">
    <property type="protein sequence ID" value="KAF9666986.1"/>
    <property type="molecule type" value="Genomic_DNA"/>
</dbReference>
<proteinExistence type="predicted"/>
<sequence length="151" mass="17238">MTHMDDSIFTKPAKFDPTRFDHQATTIKTRTDHDEQAEGTVVNYLGGPCYDELHDFKSEKSKQQNKNTTAYYQTRQSLIQPDSRTKLQFHLTCFIPPGAGPRICPGYEFARIETLTINVAILVSPDIAKCPERTEHECFGEMPYPGHHTFT</sequence>
<dbReference type="SUPFAM" id="SSF48264">
    <property type="entry name" value="Cytochrome P450"/>
    <property type="match status" value="1"/>
</dbReference>
<dbReference type="Proteomes" id="UP000657918">
    <property type="component" value="Chromosome 16"/>
</dbReference>
<dbReference type="GO" id="GO:0016705">
    <property type="term" value="F:oxidoreductase activity, acting on paired donors, with incorporation or reduction of molecular oxygen"/>
    <property type="evidence" value="ECO:0007669"/>
    <property type="project" value="InterPro"/>
</dbReference>
<dbReference type="InterPro" id="IPR036396">
    <property type="entry name" value="Cyt_P450_sf"/>
</dbReference>
<gene>
    <name evidence="1" type="ORF">SADUNF_Sadunf16G0286000</name>
</gene>
<dbReference type="GO" id="GO:0005506">
    <property type="term" value="F:iron ion binding"/>
    <property type="evidence" value="ECO:0007669"/>
    <property type="project" value="InterPro"/>
</dbReference>
<dbReference type="AlphaFoldDB" id="A0A835JCR2"/>
<comment type="caution">
    <text evidence="1">The sequence shown here is derived from an EMBL/GenBank/DDBJ whole genome shotgun (WGS) entry which is preliminary data.</text>
</comment>
<organism evidence="1 2">
    <name type="scientific">Salix dunnii</name>
    <dbReference type="NCBI Taxonomy" id="1413687"/>
    <lineage>
        <taxon>Eukaryota</taxon>
        <taxon>Viridiplantae</taxon>
        <taxon>Streptophyta</taxon>
        <taxon>Embryophyta</taxon>
        <taxon>Tracheophyta</taxon>
        <taxon>Spermatophyta</taxon>
        <taxon>Magnoliopsida</taxon>
        <taxon>eudicotyledons</taxon>
        <taxon>Gunneridae</taxon>
        <taxon>Pentapetalae</taxon>
        <taxon>rosids</taxon>
        <taxon>fabids</taxon>
        <taxon>Malpighiales</taxon>
        <taxon>Salicaceae</taxon>
        <taxon>Saliceae</taxon>
        <taxon>Salix</taxon>
    </lineage>
</organism>
<dbReference type="OrthoDB" id="3945418at2759"/>
<protein>
    <recommendedName>
        <fullName evidence="3">Cytochrome P450</fullName>
    </recommendedName>
</protein>